<feature type="region of interest" description="Disordered" evidence="1">
    <location>
        <begin position="888"/>
        <end position="926"/>
    </location>
</feature>
<dbReference type="InterPro" id="IPR034151">
    <property type="entry name" value="TOPRIM_DnaG_bac"/>
</dbReference>
<comment type="caution">
    <text evidence="4">The sequence shown here is derived from an EMBL/GenBank/DDBJ whole genome shotgun (WGS) entry which is preliminary data.</text>
</comment>
<dbReference type="Pfam" id="PF08751">
    <property type="entry name" value="TrwC"/>
    <property type="match status" value="1"/>
</dbReference>
<dbReference type="SUPFAM" id="SSF55464">
    <property type="entry name" value="Origin of replication-binding domain, RBD-like"/>
    <property type="match status" value="1"/>
</dbReference>
<dbReference type="InterPro" id="IPR037068">
    <property type="entry name" value="DNA_primase_core_N_sf"/>
</dbReference>
<dbReference type="InterPro" id="IPR027417">
    <property type="entry name" value="P-loop_NTPase"/>
</dbReference>
<evidence type="ECO:0000256" key="1">
    <source>
        <dbReference type="SAM" id="MobiDB-lite"/>
    </source>
</evidence>
<dbReference type="RefSeq" id="WP_378516881.1">
    <property type="nucleotide sequence ID" value="NZ_JBHLXH010000001.1"/>
</dbReference>
<dbReference type="Gene3D" id="3.90.980.10">
    <property type="entry name" value="DNA primase, catalytic core, N-terminal domain"/>
    <property type="match status" value="1"/>
</dbReference>
<reference evidence="4 5" key="1">
    <citation type="submission" date="2024-09" db="EMBL/GenBank/DDBJ databases">
        <authorList>
            <person name="Sun Q."/>
            <person name="Mori K."/>
        </authorList>
    </citation>
    <scope>NUCLEOTIDE SEQUENCE [LARGE SCALE GENOMIC DNA]</scope>
    <source>
        <strain evidence="4 5">CCM 8654</strain>
    </source>
</reference>
<proteinExistence type="predicted"/>
<dbReference type="InterPro" id="IPR050219">
    <property type="entry name" value="DnaG_primase"/>
</dbReference>
<keyword evidence="5" id="KW-1185">Reference proteome</keyword>
<name>A0ABV6DWU7_9ACTN</name>
<feature type="domain" description="DNA primase DNAG catalytic core N-terminal" evidence="2">
    <location>
        <begin position="1636"/>
        <end position="1757"/>
    </location>
</feature>
<dbReference type="SUPFAM" id="SSF52540">
    <property type="entry name" value="P-loop containing nucleoside triphosphate hydrolases"/>
    <property type="match status" value="2"/>
</dbReference>
<dbReference type="Pfam" id="PF13604">
    <property type="entry name" value="AAA_30"/>
    <property type="match status" value="1"/>
</dbReference>
<feature type="compositionally biased region" description="Pro residues" evidence="1">
    <location>
        <begin position="2072"/>
        <end position="2082"/>
    </location>
</feature>
<dbReference type="CDD" id="cd18809">
    <property type="entry name" value="SF1_C_RecD"/>
    <property type="match status" value="1"/>
</dbReference>
<dbReference type="NCBIfam" id="NF041492">
    <property type="entry name" value="MobF"/>
    <property type="match status" value="1"/>
</dbReference>
<dbReference type="Proteomes" id="UP001589698">
    <property type="component" value="Unassembled WGS sequence"/>
</dbReference>
<dbReference type="InterPro" id="IPR013264">
    <property type="entry name" value="DNAG_N"/>
</dbReference>
<protein>
    <submittedName>
        <fullName evidence="4">MobF family relaxase</fullName>
    </submittedName>
</protein>
<organism evidence="4 5">
    <name type="scientific">Nocardioides zeicaulis</name>
    <dbReference type="NCBI Taxonomy" id="1776857"/>
    <lineage>
        <taxon>Bacteria</taxon>
        <taxon>Bacillati</taxon>
        <taxon>Actinomycetota</taxon>
        <taxon>Actinomycetes</taxon>
        <taxon>Propionibacteriales</taxon>
        <taxon>Nocardioidaceae</taxon>
        <taxon>Nocardioides</taxon>
    </lineage>
</organism>
<gene>
    <name evidence="4" type="primary">mobF</name>
    <name evidence="4" type="ORF">ACFFJG_01675</name>
</gene>
<evidence type="ECO:0000259" key="3">
    <source>
        <dbReference type="Pfam" id="PF08751"/>
    </source>
</evidence>
<feature type="domain" description="TrwC relaxase" evidence="3">
    <location>
        <begin position="8"/>
        <end position="437"/>
    </location>
</feature>
<evidence type="ECO:0000313" key="5">
    <source>
        <dbReference type="Proteomes" id="UP001589698"/>
    </source>
</evidence>
<dbReference type="PANTHER" id="PTHR30313:SF2">
    <property type="entry name" value="DNA PRIMASE"/>
    <property type="match status" value="1"/>
</dbReference>
<feature type="compositionally biased region" description="Polar residues" evidence="1">
    <location>
        <begin position="896"/>
        <end position="905"/>
    </location>
</feature>
<feature type="region of interest" description="Disordered" evidence="1">
    <location>
        <begin position="2055"/>
        <end position="2082"/>
    </location>
</feature>
<feature type="region of interest" description="Disordered" evidence="1">
    <location>
        <begin position="1547"/>
        <end position="1568"/>
    </location>
</feature>
<feature type="compositionally biased region" description="Low complexity" evidence="1">
    <location>
        <begin position="717"/>
        <end position="732"/>
    </location>
</feature>
<evidence type="ECO:0000313" key="4">
    <source>
        <dbReference type="EMBL" id="MFC0221175.1"/>
    </source>
</evidence>
<dbReference type="PANTHER" id="PTHR30313">
    <property type="entry name" value="DNA PRIMASE"/>
    <property type="match status" value="1"/>
</dbReference>
<dbReference type="Pfam" id="PF13155">
    <property type="entry name" value="Toprim_2"/>
    <property type="match status" value="1"/>
</dbReference>
<dbReference type="Gene3D" id="3.40.50.300">
    <property type="entry name" value="P-loop containing nucleotide triphosphate hydrolases"/>
    <property type="match status" value="1"/>
</dbReference>
<dbReference type="InterPro" id="IPR014862">
    <property type="entry name" value="TrwC"/>
</dbReference>
<accession>A0ABV6DWU7</accession>
<dbReference type="Pfam" id="PF08275">
    <property type="entry name" value="DNAG_N"/>
    <property type="match status" value="1"/>
</dbReference>
<evidence type="ECO:0000259" key="2">
    <source>
        <dbReference type="Pfam" id="PF08275"/>
    </source>
</evidence>
<dbReference type="SUPFAM" id="SSF56731">
    <property type="entry name" value="DNA primase core"/>
    <property type="match status" value="1"/>
</dbReference>
<dbReference type="Gene3D" id="3.40.1360.10">
    <property type="match status" value="1"/>
</dbReference>
<feature type="region of interest" description="Disordered" evidence="1">
    <location>
        <begin position="717"/>
        <end position="742"/>
    </location>
</feature>
<dbReference type="CDD" id="cd03364">
    <property type="entry name" value="TOPRIM_DnaG_primases"/>
    <property type="match status" value="1"/>
</dbReference>
<sequence>MSLHKLTAGSGYDYLTRQVAALDATDKGHVGLASYYTEKGEMPGVWVGSGMAGIDGLDAGDVVTAEQMQNLFGAGHHPLATTRTHALDLRIGRPGLPRPTDAEYRTVARLGAPFKVYDHDVSSFRIEVAKRLAAVNTDYGVRPDYPVPAAERARVRTEVARDFFRAEHGRDPSPGSDGARELAATIAKHSRPKTTAVAGYDLTFSPVKSVSTLWAIADPTTAVIIERAHQAAVHDALTFLETTALYTREGANGVRQVDVRGLVATAFTHRDSRAGDPDLHTHVAVANKVETVTPVTGTVAGKWLAIDGRPLHKAIVSASETYNTALERHLTDALGVRFEERREGTADRTGADRGKHPVREIVGVDPRLNARFSRRRASVEARRAVLVVDFQATHGRPPTPVETLQLAQQATLETRDAKHEPRSLAEQREAWHREAIEVLGTPAQVAAMVHAALHPTRIGRSQAAGAGVFADSAWFAATVDRITTTLEETRSTWQYWHVYAEAQRQVRSANVPTGPVARVVDLLVGEVLDTGSVSLARPGASSLADADGVAEPDVLRRTDGTSVYTSAGSELYTSQRILAAEQRLVDAAGRRDGYTVDTSTVDLALLESTANGIALNAGQATLVREMATSGARLQLAIAPAGSGKTTAMRTLARAWTDAGGTIVGLAPSAAAADALRTAITSPPASAEGATPAPLAVHEGVRTETLAMLTHALQLRDGTSSGSAAGPLPASTPHSPAAVAGTPDWVADIGPTTLVVIDEAGMADTLSLDAAVSYVLAQGGSVRLIGDDQQLTAIGAGGVLRDIQTTHGALQLSELVRFTDPAEGAASLALRNGRTEALGFYLDRGRIHVGDLTALSEDVFNAWLFDRADGRDSIMLAPTRDLVSHLNRRAQAHRVHQSSSDSTGSTPPIAGPTARLGDDNDASVGDQIITRENNRRLRTSATDWVKNGDRWTVLHIHHDGDLTARHIRNHRIIRLPRDYVARSTALGYACTIHAAQGLTADTMHGLATGAESRQQLYTMLTRGSDANHLYLQVVGDGDRHTVIHPTLIHPRTPTDILEQVLARDDTQHSATSLLHQQTDPALRLGQAAQRYLDSLHVAAEDILRRHPAAATPATVDHGATTADNAPARNTVDELDVTANLVVPGLSDEPAWPTLRAHLLLLAADGHDPVALLTRTVTAGDLDTATDRAAVLDWRLDTATATSRHATTHPPSLGSPPSTVRPGPMPWMPGIPRLLAEDPQWGRYLTQRAQLVRTLEADLRAQIAEQTNVPLWAQNGLLPTLDAIRDVEVWRAAMQVADDDRRPTGPRQLQKAAATYQRKLARAITVASTPALFEWRHLLVSLAPQIHDDDFTPLLAERLAAMSRAGLPAQQLLRSAASTGNPLPDDHAADALWWRMARHLTPAVAAHVVSPEAARASGTWSCMLPDLLGVDVTERIRTSTWWPALVTNIDHAIQRGWRLEDLLGGCRAIETVDGSTTSHAERGLDECQVLVWHTSIALDPIPHGNTVDDQLDPPPADLWSGVEVDPGTFVQFPADHDRDFDGIDDYEPVDADTNAGAPAVPDEGETDVDSQDFVEPDLTVAGLVRDLSTVPLELSSAELGVMFQRAEDWDLSPVTRERMLQVNQLAQSYFEANFDGSWARRHLHERLGIDLAGDEHFRPGHAPAGWTTLVDHLRTRGVTDAEMLAAGLASTSSRGRLIDRFRDRLILPITHRGEILGFVGRRHPDLTDDQTHGGKVGPKYLNTPNTPLFHKGAHLYGASEDLIADGAIPVIVEGPIDAIAVTLTTAGRYLGLAPLGTALTDEQARQLAAITQATSPETARPVGPVVATDADLAGQVGAERDYWTLTPHGLDPTFARLPPGLDPAALMTSAGPAALAAALDRAQPLGDRLITERLTNLHPDEAHSAAVRVLAARPRHAWMAGTHRISTRLEIPQSDTARALRDAVTTWNLDPRQTARGDLANVSHVQARMQIASTRPPAQRWAPLARSLDTRLVGQPDWPATADAIQRAEYLCDDVETTIRVAIGGSPLNDRPARDLRYRLAFILDTDNESNQAVETMAVNSQRPDTDRAAFPSPRTPEPPPPQR</sequence>
<dbReference type="EMBL" id="JBHLXH010000001">
    <property type="protein sequence ID" value="MFC0221175.1"/>
    <property type="molecule type" value="Genomic_DNA"/>
</dbReference>